<evidence type="ECO:0000256" key="1">
    <source>
        <dbReference type="SAM" id="MobiDB-lite"/>
    </source>
</evidence>
<feature type="chain" id="PRO_5019830721" evidence="2">
    <location>
        <begin position="33"/>
        <end position="741"/>
    </location>
</feature>
<keyword evidence="2" id="KW-0732">Signal</keyword>
<dbReference type="EMBL" id="RCDC01000009">
    <property type="protein sequence ID" value="RLK47188.1"/>
    <property type="molecule type" value="Genomic_DNA"/>
</dbReference>
<protein>
    <submittedName>
        <fullName evidence="3">Poly(Beta-D-mannuronate) lyase</fullName>
    </submittedName>
</protein>
<dbReference type="CDD" id="cd14251">
    <property type="entry name" value="PL-6"/>
    <property type="match status" value="1"/>
</dbReference>
<dbReference type="SUPFAM" id="SSF51126">
    <property type="entry name" value="Pectin lyase-like"/>
    <property type="match status" value="2"/>
</dbReference>
<sequence>MTLQHSHAPLARRPMAKALLLSLSLAAFPAVAADYLVRDAAAYATAVRALAPGDTVILANGVWRDVDLLFRGTGKIGQPIKLTAQTPGKVIISGQSQLRLAGEHLEVSHLVFRDGWAPGGEVISFRRSASEWANHSRVTGIVIDRYNKPDRQQSDHWVALYGQHNRFDHSQLVGKTNAGTTLVVVRNATSGLDNQHRIDHNWFGPRPNLGSNGGETMRIGTSHDSQSDSRTVVENNWFEQCDGEVEIVSNKSGGNTYRGNVFQDSRGSLVLRHGHGNQVERNVFLGHGKAHTGGVRVINRNQTVRDNYFEGIAGDNFAAALSVMAGTHNAPLNRYEQIDHAVIERNSFIQVGTLLLGAGLDEERNAMPMNSRIAGNLFIGDGKRDLLRTQGDLSGITFAGNVQSPAVSPGFPGGVSGQSVSLQRAANGLLYPTAAIDAGAPRDLTPIPRDQVGVDWYPKTLPSTALDSGAVRRVAPGEDTLTAAVAASAPGDRLQLQRGRYTVSQVLAVNHPLSVVGPAHGQASVQFSRPSLFEIGARGSLRLARLDIDGALAPDAAGNAVIRVPPGSQAFNYTLRIEDSRVHGLTANKAFDVIATGKGSLAAQIALANVTVEDITGSVIAAAAETDDLGTYNAEQVDLLDSTFRRIGGPVVNLYRGGTDESTFGPALQVHGNQFEQAGVADDTSLRLHGVQFASIRGNRFDRSGRIRFSHRVGEPTLRMGDNPLTATAPLLSDTPVEALP</sequence>
<dbReference type="Proteomes" id="UP000274786">
    <property type="component" value="Unassembled WGS sequence"/>
</dbReference>
<feature type="signal peptide" evidence="2">
    <location>
        <begin position="1"/>
        <end position="32"/>
    </location>
</feature>
<dbReference type="InterPro" id="IPR039513">
    <property type="entry name" value="PL-6"/>
</dbReference>
<comment type="caution">
    <text evidence="3">The sequence shown here is derived from an EMBL/GenBank/DDBJ whole genome shotgun (WGS) entry which is preliminary data.</text>
</comment>
<reference evidence="3 4" key="1">
    <citation type="submission" date="2018-10" db="EMBL/GenBank/DDBJ databases">
        <title>Comparative analysis of microorganisms from saline springs in Andes Mountain Range, Colombia.</title>
        <authorList>
            <person name="Rubin E."/>
        </authorList>
    </citation>
    <scope>NUCLEOTIDE SEQUENCE [LARGE SCALE GENOMIC DNA]</scope>
    <source>
        <strain evidence="3 4">USBA GBX 843</strain>
    </source>
</reference>
<dbReference type="Gene3D" id="2.160.20.10">
    <property type="entry name" value="Single-stranded right-handed beta-helix, Pectin lyase-like"/>
    <property type="match status" value="1"/>
</dbReference>
<dbReference type="Pfam" id="PF14592">
    <property type="entry name" value="Chondroitinas_B"/>
    <property type="match status" value="1"/>
</dbReference>
<feature type="region of interest" description="Disordered" evidence="1">
    <location>
        <begin position="718"/>
        <end position="741"/>
    </location>
</feature>
<evidence type="ECO:0000256" key="2">
    <source>
        <dbReference type="SAM" id="SignalP"/>
    </source>
</evidence>
<dbReference type="GO" id="GO:0016829">
    <property type="term" value="F:lyase activity"/>
    <property type="evidence" value="ECO:0007669"/>
    <property type="project" value="UniProtKB-KW"/>
</dbReference>
<evidence type="ECO:0000313" key="3">
    <source>
        <dbReference type="EMBL" id="RLK47188.1"/>
    </source>
</evidence>
<gene>
    <name evidence="3" type="ORF">BCL79_3807</name>
</gene>
<accession>A0A498C2W4</accession>
<proteinExistence type="predicted"/>
<name>A0A498C2W4_9GAMM</name>
<dbReference type="InterPro" id="IPR011050">
    <property type="entry name" value="Pectin_lyase_fold/virulence"/>
</dbReference>
<dbReference type="InterPro" id="IPR012334">
    <property type="entry name" value="Pectin_lyas_fold"/>
</dbReference>
<evidence type="ECO:0000313" key="4">
    <source>
        <dbReference type="Proteomes" id="UP000274786"/>
    </source>
</evidence>
<dbReference type="AlphaFoldDB" id="A0A498C2W4"/>
<organism evidence="3 4">
    <name type="scientific">Stenotrophomonas rhizophila</name>
    <dbReference type="NCBI Taxonomy" id="216778"/>
    <lineage>
        <taxon>Bacteria</taxon>
        <taxon>Pseudomonadati</taxon>
        <taxon>Pseudomonadota</taxon>
        <taxon>Gammaproteobacteria</taxon>
        <taxon>Lysobacterales</taxon>
        <taxon>Lysobacteraceae</taxon>
        <taxon>Stenotrophomonas</taxon>
    </lineage>
</organism>
<keyword evidence="3" id="KW-0456">Lyase</keyword>